<feature type="compositionally biased region" description="Low complexity" evidence="1">
    <location>
        <begin position="154"/>
        <end position="173"/>
    </location>
</feature>
<dbReference type="EMBL" id="JAOTPV010000012">
    <property type="protein sequence ID" value="KAJ4476207.1"/>
    <property type="molecule type" value="Genomic_DNA"/>
</dbReference>
<evidence type="ECO:0000313" key="4">
    <source>
        <dbReference type="Proteomes" id="UP001150266"/>
    </source>
</evidence>
<evidence type="ECO:0008006" key="5">
    <source>
        <dbReference type="Google" id="ProtNLM"/>
    </source>
</evidence>
<gene>
    <name evidence="3" type="ORF">J3R30DRAFT_414493</name>
</gene>
<feature type="chain" id="PRO_5040864642" description="Hydrophobin" evidence="2">
    <location>
        <begin position="22"/>
        <end position="199"/>
    </location>
</feature>
<proteinExistence type="predicted"/>
<dbReference type="AlphaFoldDB" id="A0A9W9A8C8"/>
<evidence type="ECO:0000256" key="2">
    <source>
        <dbReference type="SAM" id="SignalP"/>
    </source>
</evidence>
<name>A0A9W9A8C8_9AGAR</name>
<comment type="caution">
    <text evidence="3">The sequence shown here is derived from an EMBL/GenBank/DDBJ whole genome shotgun (WGS) entry which is preliminary data.</text>
</comment>
<dbReference type="OrthoDB" id="3032455at2759"/>
<organism evidence="3 4">
    <name type="scientific">Lentinula aciculospora</name>
    <dbReference type="NCBI Taxonomy" id="153920"/>
    <lineage>
        <taxon>Eukaryota</taxon>
        <taxon>Fungi</taxon>
        <taxon>Dikarya</taxon>
        <taxon>Basidiomycota</taxon>
        <taxon>Agaricomycotina</taxon>
        <taxon>Agaricomycetes</taxon>
        <taxon>Agaricomycetidae</taxon>
        <taxon>Agaricales</taxon>
        <taxon>Marasmiineae</taxon>
        <taxon>Omphalotaceae</taxon>
        <taxon>Lentinula</taxon>
    </lineage>
</organism>
<reference evidence="3" key="1">
    <citation type="submission" date="2022-08" db="EMBL/GenBank/DDBJ databases">
        <title>A Global Phylogenomic Analysis of the Shiitake Genus Lentinula.</title>
        <authorList>
            <consortium name="DOE Joint Genome Institute"/>
            <person name="Sierra-Patev S."/>
            <person name="Min B."/>
            <person name="Naranjo-Ortiz M."/>
            <person name="Looney B."/>
            <person name="Konkel Z."/>
            <person name="Slot J.C."/>
            <person name="Sakamoto Y."/>
            <person name="Steenwyk J.L."/>
            <person name="Rokas A."/>
            <person name="Carro J."/>
            <person name="Camarero S."/>
            <person name="Ferreira P."/>
            <person name="Molpeceres G."/>
            <person name="Ruiz-Duenas F.J."/>
            <person name="Serrano A."/>
            <person name="Henrissat B."/>
            <person name="Drula E."/>
            <person name="Hughes K.W."/>
            <person name="Mata J.L."/>
            <person name="Ishikawa N.K."/>
            <person name="Vargas-Isla R."/>
            <person name="Ushijima S."/>
            <person name="Smith C.A."/>
            <person name="Ahrendt S."/>
            <person name="Andreopoulos W."/>
            <person name="He G."/>
            <person name="Labutti K."/>
            <person name="Lipzen A."/>
            <person name="Ng V."/>
            <person name="Riley R."/>
            <person name="Sandor L."/>
            <person name="Barry K."/>
            <person name="Martinez A.T."/>
            <person name="Xiao Y."/>
            <person name="Gibbons J.G."/>
            <person name="Terashima K."/>
            <person name="Grigoriev I.V."/>
            <person name="Hibbett D.S."/>
        </authorList>
    </citation>
    <scope>NUCLEOTIDE SEQUENCE</scope>
    <source>
        <strain evidence="3">JLM2183</strain>
    </source>
</reference>
<evidence type="ECO:0000313" key="3">
    <source>
        <dbReference type="EMBL" id="KAJ4476207.1"/>
    </source>
</evidence>
<accession>A0A9W9A8C8</accession>
<feature type="signal peptide" evidence="2">
    <location>
        <begin position="1"/>
        <end position="21"/>
    </location>
</feature>
<feature type="region of interest" description="Disordered" evidence="1">
    <location>
        <begin position="148"/>
        <end position="173"/>
    </location>
</feature>
<keyword evidence="2" id="KW-0732">Signal</keyword>
<evidence type="ECO:0000256" key="1">
    <source>
        <dbReference type="SAM" id="MobiDB-lite"/>
    </source>
</evidence>
<dbReference type="Proteomes" id="UP001150266">
    <property type="component" value="Unassembled WGS sequence"/>
</dbReference>
<sequence>MYSFPAFVFGIMIMMVGQAHAAAIRRSPAGRGYARRISATTSSDTSDPLSNVDFYFPFKDLQSQIQSANIECPAPGGSYDQALSLVTTNCPASGADDVPINPCCTQNMLTDLAGAVGCVQNSDQSLASSMQSATKDFIQQCQQAGANGLSDPFSSSSSVPASTRPTTSSSTAPPYKQRCFKHIYISVIICTQEYSIGSI</sequence>
<keyword evidence="4" id="KW-1185">Reference proteome</keyword>
<protein>
    <recommendedName>
        <fullName evidence="5">Hydrophobin</fullName>
    </recommendedName>
</protein>